<comment type="caution">
    <text evidence="10">The sequence shown here is derived from an EMBL/GenBank/DDBJ whole genome shotgun (WGS) entry which is preliminary data.</text>
</comment>
<feature type="transmembrane region" description="Helical" evidence="8">
    <location>
        <begin position="24"/>
        <end position="49"/>
    </location>
</feature>
<keyword evidence="8" id="KW-0812">Transmembrane</keyword>
<evidence type="ECO:0000256" key="3">
    <source>
        <dbReference type="ARBA" id="ARBA00022630"/>
    </source>
</evidence>
<name>A0A1V9ZPS1_ACHHY</name>
<keyword evidence="11" id="KW-1185">Reference proteome</keyword>
<evidence type="ECO:0000256" key="2">
    <source>
        <dbReference type="ARBA" id="ARBA00007118"/>
    </source>
</evidence>
<organism evidence="10 11">
    <name type="scientific">Achlya hypogyna</name>
    <name type="common">Oomycete</name>
    <name type="synonym">Protoachlya hypogyna</name>
    <dbReference type="NCBI Taxonomy" id="1202772"/>
    <lineage>
        <taxon>Eukaryota</taxon>
        <taxon>Sar</taxon>
        <taxon>Stramenopiles</taxon>
        <taxon>Oomycota</taxon>
        <taxon>Saprolegniomycetes</taxon>
        <taxon>Saprolegniales</taxon>
        <taxon>Achlyaceae</taxon>
        <taxon>Achlya</taxon>
    </lineage>
</organism>
<evidence type="ECO:0000256" key="8">
    <source>
        <dbReference type="SAM" id="Phobius"/>
    </source>
</evidence>
<keyword evidence="4" id="KW-0288">FMN</keyword>
<dbReference type="Pfam" id="PF00881">
    <property type="entry name" value="Nitroreductase"/>
    <property type="match status" value="1"/>
</dbReference>
<dbReference type="Gene3D" id="3.40.109.10">
    <property type="entry name" value="NADH Oxidase"/>
    <property type="match status" value="1"/>
</dbReference>
<keyword evidence="6" id="KW-0560">Oxidoreductase</keyword>
<evidence type="ECO:0000313" key="11">
    <source>
        <dbReference type="Proteomes" id="UP000243579"/>
    </source>
</evidence>
<keyword evidence="3" id="KW-0285">Flavoprotein</keyword>
<feature type="domain" description="Nitroreductase" evidence="9">
    <location>
        <begin position="65"/>
        <end position="226"/>
    </location>
</feature>
<evidence type="ECO:0000256" key="7">
    <source>
        <dbReference type="ARBA" id="ARBA00023027"/>
    </source>
</evidence>
<keyword evidence="5" id="KW-0521">NADP</keyword>
<gene>
    <name evidence="10" type="ORF">ACHHYP_03774</name>
</gene>
<dbReference type="SUPFAM" id="SSF55469">
    <property type="entry name" value="FMN-dependent nitroreductase-like"/>
    <property type="match status" value="1"/>
</dbReference>
<reference evidence="10 11" key="1">
    <citation type="journal article" date="2014" name="Genome Biol. Evol.">
        <title>The secreted proteins of Achlya hypogyna and Thraustotheca clavata identify the ancestral oomycete secretome and reveal gene acquisitions by horizontal gene transfer.</title>
        <authorList>
            <person name="Misner I."/>
            <person name="Blouin N."/>
            <person name="Leonard G."/>
            <person name="Richards T.A."/>
            <person name="Lane C.E."/>
        </authorList>
    </citation>
    <scope>NUCLEOTIDE SEQUENCE [LARGE SCALE GENOMIC DNA]</scope>
    <source>
        <strain evidence="10 11">ATCC 48635</strain>
    </source>
</reference>
<sequence>MANRTTSRDLSNPTPYERGVRDGALAGIGLTIGVSLLTAVGTGAAAALWKYIKKQRNLVDADELIAKRRSIFPRDYDTTRVVPESVLNQLLESANWAPTHGKTEPWRFIVFAGDARRRLGEKDAAIYKAKTPEEKFFPKKYANKLQSKLDSSYVIAIVMKRQESKKIPEIEEIEAVACAVQNLHLSATAHGVGGYWSSGGSFDDDMKAFLGLGDEDLCLGLFYIGYPKPGMPHPKGARRPIQDKVTYIRE</sequence>
<dbReference type="PANTHER" id="PTHR43821">
    <property type="entry name" value="NAD(P)H NITROREDUCTASE YDJA-RELATED"/>
    <property type="match status" value="1"/>
</dbReference>
<dbReference type="InterPro" id="IPR000415">
    <property type="entry name" value="Nitroreductase-like"/>
</dbReference>
<dbReference type="PANTHER" id="PTHR43821:SF1">
    <property type="entry name" value="NAD(P)H NITROREDUCTASE YDJA-RELATED"/>
    <property type="match status" value="1"/>
</dbReference>
<proteinExistence type="inferred from homology"/>
<protein>
    <recommendedName>
        <fullName evidence="9">Nitroreductase domain-containing protein</fullName>
    </recommendedName>
</protein>
<dbReference type="STRING" id="1202772.A0A1V9ZPS1"/>
<comment type="similarity">
    <text evidence="2">Belongs to the nitroreductase family.</text>
</comment>
<evidence type="ECO:0000256" key="1">
    <source>
        <dbReference type="ARBA" id="ARBA00001917"/>
    </source>
</evidence>
<dbReference type="InterPro" id="IPR026021">
    <property type="entry name" value="YdjA-like"/>
</dbReference>
<dbReference type="Proteomes" id="UP000243579">
    <property type="component" value="Unassembled WGS sequence"/>
</dbReference>
<evidence type="ECO:0000256" key="6">
    <source>
        <dbReference type="ARBA" id="ARBA00023002"/>
    </source>
</evidence>
<dbReference type="InterPro" id="IPR052530">
    <property type="entry name" value="NAD(P)H_nitroreductase"/>
</dbReference>
<evidence type="ECO:0000256" key="4">
    <source>
        <dbReference type="ARBA" id="ARBA00022643"/>
    </source>
</evidence>
<evidence type="ECO:0000259" key="9">
    <source>
        <dbReference type="Pfam" id="PF00881"/>
    </source>
</evidence>
<dbReference type="GO" id="GO:0016491">
    <property type="term" value="F:oxidoreductase activity"/>
    <property type="evidence" value="ECO:0007669"/>
    <property type="project" value="UniProtKB-KW"/>
</dbReference>
<dbReference type="InterPro" id="IPR029479">
    <property type="entry name" value="Nitroreductase"/>
</dbReference>
<dbReference type="OrthoDB" id="41362at2759"/>
<evidence type="ECO:0000256" key="5">
    <source>
        <dbReference type="ARBA" id="ARBA00022857"/>
    </source>
</evidence>
<dbReference type="EMBL" id="JNBR01000033">
    <property type="protein sequence ID" value="OQR99963.1"/>
    <property type="molecule type" value="Genomic_DNA"/>
</dbReference>
<accession>A0A1V9ZPS1</accession>
<keyword evidence="8" id="KW-1133">Transmembrane helix</keyword>
<dbReference type="CDD" id="cd02135">
    <property type="entry name" value="YdjA-like"/>
    <property type="match status" value="1"/>
</dbReference>
<evidence type="ECO:0000313" key="10">
    <source>
        <dbReference type="EMBL" id="OQR99963.1"/>
    </source>
</evidence>
<comment type="cofactor">
    <cofactor evidence="1">
        <name>FMN</name>
        <dbReference type="ChEBI" id="CHEBI:58210"/>
    </cofactor>
</comment>
<keyword evidence="8" id="KW-0472">Membrane</keyword>
<keyword evidence="7" id="KW-0520">NAD</keyword>
<dbReference type="AlphaFoldDB" id="A0A1V9ZPS1"/>